<keyword evidence="4" id="KW-1185">Reference proteome</keyword>
<evidence type="ECO:0000313" key="4">
    <source>
        <dbReference type="Proteomes" id="UP001163823"/>
    </source>
</evidence>
<dbReference type="AlphaFoldDB" id="A0AAD7LA36"/>
<comment type="caution">
    <text evidence="3">The sequence shown here is derived from an EMBL/GenBank/DDBJ whole genome shotgun (WGS) entry which is preliminary data.</text>
</comment>
<name>A0AAD7LA36_QUISA</name>
<protein>
    <submittedName>
        <fullName evidence="3">Disease resistance protein</fullName>
    </submittedName>
</protein>
<gene>
    <name evidence="3" type="ORF">O6P43_025954</name>
</gene>
<evidence type="ECO:0000256" key="1">
    <source>
        <dbReference type="ARBA" id="ARBA00022821"/>
    </source>
</evidence>
<evidence type="ECO:0000256" key="2">
    <source>
        <dbReference type="SAM" id="Coils"/>
    </source>
</evidence>
<proteinExistence type="predicted"/>
<reference evidence="3" key="1">
    <citation type="journal article" date="2023" name="Science">
        <title>Elucidation of the pathway for biosynthesis of saponin adjuvants from the soapbark tree.</title>
        <authorList>
            <person name="Reed J."/>
            <person name="Orme A."/>
            <person name="El-Demerdash A."/>
            <person name="Owen C."/>
            <person name="Martin L.B.B."/>
            <person name="Misra R.C."/>
            <person name="Kikuchi S."/>
            <person name="Rejzek M."/>
            <person name="Martin A.C."/>
            <person name="Harkess A."/>
            <person name="Leebens-Mack J."/>
            <person name="Louveau T."/>
            <person name="Stephenson M.J."/>
            <person name="Osbourn A."/>
        </authorList>
    </citation>
    <scope>NUCLEOTIDE SEQUENCE</scope>
    <source>
        <strain evidence="3">S10</strain>
    </source>
</reference>
<dbReference type="InterPro" id="IPR050905">
    <property type="entry name" value="Plant_NBS-LRR"/>
</dbReference>
<accession>A0AAD7LA36</accession>
<keyword evidence="2" id="KW-0175">Coiled coil</keyword>
<dbReference type="PANTHER" id="PTHR33463">
    <property type="entry name" value="NB-ARC DOMAIN-CONTAINING PROTEIN-RELATED"/>
    <property type="match status" value="1"/>
</dbReference>
<dbReference type="EMBL" id="JARAOO010000010">
    <property type="protein sequence ID" value="KAJ7954366.1"/>
    <property type="molecule type" value="Genomic_DNA"/>
</dbReference>
<dbReference type="Proteomes" id="UP001163823">
    <property type="component" value="Chromosome 10"/>
</dbReference>
<evidence type="ECO:0000313" key="3">
    <source>
        <dbReference type="EMBL" id="KAJ7954366.1"/>
    </source>
</evidence>
<dbReference type="PANTHER" id="PTHR33463:SF203">
    <property type="entry name" value="AAA+ ATPASE DOMAIN-CONTAINING PROTEIN"/>
    <property type="match status" value="1"/>
</dbReference>
<feature type="coiled-coil region" evidence="2">
    <location>
        <begin position="26"/>
        <end position="60"/>
    </location>
</feature>
<keyword evidence="1" id="KW-0611">Plant defense</keyword>
<dbReference type="KEGG" id="qsa:O6P43_025954"/>
<sequence length="96" mass="10942">MEIAIAFAAKVVEYTVAPIGRQLGCLIFYKRNVENLKTQVQRLEETKDRVQRDVDVAQRNGEEIHTDVRSWLSKVNELIEEASKLYGDEGRTTTGC</sequence>
<organism evidence="3 4">
    <name type="scientific">Quillaja saponaria</name>
    <name type="common">Soap bark tree</name>
    <dbReference type="NCBI Taxonomy" id="32244"/>
    <lineage>
        <taxon>Eukaryota</taxon>
        <taxon>Viridiplantae</taxon>
        <taxon>Streptophyta</taxon>
        <taxon>Embryophyta</taxon>
        <taxon>Tracheophyta</taxon>
        <taxon>Spermatophyta</taxon>
        <taxon>Magnoliopsida</taxon>
        <taxon>eudicotyledons</taxon>
        <taxon>Gunneridae</taxon>
        <taxon>Pentapetalae</taxon>
        <taxon>rosids</taxon>
        <taxon>fabids</taxon>
        <taxon>Fabales</taxon>
        <taxon>Quillajaceae</taxon>
        <taxon>Quillaja</taxon>
    </lineage>
</organism>